<dbReference type="InterPro" id="IPR036412">
    <property type="entry name" value="HAD-like_sf"/>
</dbReference>
<proteinExistence type="predicted"/>
<gene>
    <name evidence="1" type="ORF">B5F14_00535</name>
</gene>
<reference evidence="2" key="1">
    <citation type="submission" date="2017-04" db="EMBL/GenBank/DDBJ databases">
        <title>Function of individual gut microbiota members based on whole genome sequencing of pure cultures obtained from chicken caecum.</title>
        <authorList>
            <person name="Medvecky M."/>
            <person name="Cejkova D."/>
            <person name="Polansky O."/>
            <person name="Karasova D."/>
            <person name="Kubasova T."/>
            <person name="Cizek A."/>
            <person name="Rychlik I."/>
        </authorList>
    </citation>
    <scope>NUCLEOTIDE SEQUENCE [LARGE SCALE GENOMIC DNA]</scope>
    <source>
        <strain evidence="2">An178</strain>
    </source>
</reference>
<keyword evidence="2" id="KW-1185">Reference proteome</keyword>
<dbReference type="GO" id="GO:0005829">
    <property type="term" value="C:cytosol"/>
    <property type="evidence" value="ECO:0007669"/>
    <property type="project" value="TreeGrafter"/>
</dbReference>
<dbReference type="Gene3D" id="3.40.50.1000">
    <property type="entry name" value="HAD superfamily/HAD-like"/>
    <property type="match status" value="1"/>
</dbReference>
<accession>A0A1Y4M1X7</accession>
<dbReference type="Proteomes" id="UP000195447">
    <property type="component" value="Unassembled WGS sequence"/>
</dbReference>
<dbReference type="InterPro" id="IPR023214">
    <property type="entry name" value="HAD_sf"/>
</dbReference>
<dbReference type="Pfam" id="PF08282">
    <property type="entry name" value="Hydrolase_3"/>
    <property type="match status" value="1"/>
</dbReference>
<name>A0A1Y4M1X7_9FIRM</name>
<protein>
    <recommendedName>
        <fullName evidence="3">Haloacid dehalogenase</fullName>
    </recommendedName>
</protein>
<dbReference type="Gene3D" id="3.30.1240.10">
    <property type="match status" value="1"/>
</dbReference>
<comment type="caution">
    <text evidence="1">The sequence shown here is derived from an EMBL/GenBank/DDBJ whole genome shotgun (WGS) entry which is preliminary data.</text>
</comment>
<dbReference type="GO" id="GO:0000287">
    <property type="term" value="F:magnesium ion binding"/>
    <property type="evidence" value="ECO:0007669"/>
    <property type="project" value="TreeGrafter"/>
</dbReference>
<evidence type="ECO:0008006" key="3">
    <source>
        <dbReference type="Google" id="ProtNLM"/>
    </source>
</evidence>
<dbReference type="NCBIfam" id="TIGR01484">
    <property type="entry name" value="HAD-SF-IIB"/>
    <property type="match status" value="1"/>
</dbReference>
<dbReference type="InterPro" id="IPR006379">
    <property type="entry name" value="HAD-SF_hydro_IIB"/>
</dbReference>
<sequence length="276" mass="32073">MEKTKERKKKMIPLFLSDLDGTLIHEESAMISSDDVQEIKNWQKQGYLFGLVTGRDRVFCMNLLNRYEIVPDCLITCNGAMTFWKDHRIDASLIDLSVAKNILKELETYLDTIDPFFTAEDGSNYFLREDDPKRIQKEFAYLGWVREESLKTYLKSRTEGLAKISIAAKSLENVQRLLPEFQEKFTNVEVMTTSKDYIEITRKATNKAHAMTKLIDHQNLNLKEIIFIGDGSNDIPLFDMLECTYVMRHASDAIRKHAQWEVSDVAEAIRKERESR</sequence>
<dbReference type="GO" id="GO:0016791">
    <property type="term" value="F:phosphatase activity"/>
    <property type="evidence" value="ECO:0007669"/>
    <property type="project" value="TreeGrafter"/>
</dbReference>
<dbReference type="PANTHER" id="PTHR10000">
    <property type="entry name" value="PHOSPHOSERINE PHOSPHATASE"/>
    <property type="match status" value="1"/>
</dbReference>
<dbReference type="AlphaFoldDB" id="A0A1Y4M1X7"/>
<dbReference type="EMBL" id="NFKM01000001">
    <property type="protein sequence ID" value="OUP61909.1"/>
    <property type="molecule type" value="Genomic_DNA"/>
</dbReference>
<organism evidence="1 2">
    <name type="scientific">Faecalitalea cylindroides</name>
    <dbReference type="NCBI Taxonomy" id="39483"/>
    <lineage>
        <taxon>Bacteria</taxon>
        <taxon>Bacillati</taxon>
        <taxon>Bacillota</taxon>
        <taxon>Erysipelotrichia</taxon>
        <taxon>Erysipelotrichales</taxon>
        <taxon>Erysipelotrichaceae</taxon>
        <taxon>Faecalitalea</taxon>
    </lineage>
</organism>
<dbReference type="PANTHER" id="PTHR10000:SF8">
    <property type="entry name" value="HAD SUPERFAMILY HYDROLASE-LIKE, TYPE 3"/>
    <property type="match status" value="1"/>
</dbReference>
<dbReference type="SUPFAM" id="SSF56784">
    <property type="entry name" value="HAD-like"/>
    <property type="match status" value="1"/>
</dbReference>
<evidence type="ECO:0000313" key="2">
    <source>
        <dbReference type="Proteomes" id="UP000195447"/>
    </source>
</evidence>
<evidence type="ECO:0000313" key="1">
    <source>
        <dbReference type="EMBL" id="OUP61909.1"/>
    </source>
</evidence>